<sequence length="310" mass="32005">MDDAREATAAASGKKTLPDALDVVSQSASSPLAKNLLQMKRTTRRSASVSGESGDEGVAPDDCNTGAQGLAHDSIESQNEPVMAPVDDATTAVEERDQARGDKMRSTAVVAVMQNGGSAAAAAARFESQRSEVTRILKHAADSVEVSAASSTMTTAAADASDSETTEDDGKHAAICASASESAEPQVGKKRKATADTNDQDPYASSDASTTTAVDANLLTPVKATSAESLLHTSHATDSSGSSSKAKRVRKSKEEKLAILHFVEQGGTHVAAAERFGISRTAVTKMVKEREAIWTKATRTASGAAGEAKP</sequence>
<protein>
    <submittedName>
        <fullName evidence="2">Uncharacterized protein</fullName>
    </submittedName>
</protein>
<evidence type="ECO:0000256" key="1">
    <source>
        <dbReference type="SAM" id="MobiDB-lite"/>
    </source>
</evidence>
<dbReference type="EnsemblProtists" id="PYU1_T008761">
    <property type="protein sequence ID" value="PYU1_T008761"/>
    <property type="gene ID" value="PYU1_G008743"/>
</dbReference>
<dbReference type="InParanoid" id="K3WUW4"/>
<dbReference type="VEuPathDB" id="FungiDB:PYU1_G008743"/>
<organism evidence="2 3">
    <name type="scientific">Globisporangium ultimum (strain ATCC 200006 / CBS 805.95 / DAOM BR144)</name>
    <name type="common">Pythium ultimum</name>
    <dbReference type="NCBI Taxonomy" id="431595"/>
    <lineage>
        <taxon>Eukaryota</taxon>
        <taxon>Sar</taxon>
        <taxon>Stramenopiles</taxon>
        <taxon>Oomycota</taxon>
        <taxon>Peronosporomycetes</taxon>
        <taxon>Pythiales</taxon>
        <taxon>Pythiaceae</taxon>
        <taxon>Globisporangium</taxon>
    </lineage>
</organism>
<feature type="region of interest" description="Disordered" evidence="1">
    <location>
        <begin position="1"/>
        <end position="86"/>
    </location>
</feature>
<keyword evidence="3" id="KW-1185">Reference proteome</keyword>
<feature type="region of interest" description="Disordered" evidence="1">
    <location>
        <begin position="144"/>
        <end position="253"/>
    </location>
</feature>
<dbReference type="HOGENOM" id="CLU_898573_0_0_1"/>
<reference evidence="2" key="3">
    <citation type="submission" date="2015-02" db="UniProtKB">
        <authorList>
            <consortium name="EnsemblProtists"/>
        </authorList>
    </citation>
    <scope>IDENTIFICATION</scope>
    <source>
        <strain evidence="2">DAOM BR144</strain>
    </source>
</reference>
<dbReference type="AlphaFoldDB" id="K3WUW4"/>
<evidence type="ECO:0000313" key="3">
    <source>
        <dbReference type="Proteomes" id="UP000019132"/>
    </source>
</evidence>
<feature type="compositionally biased region" description="Low complexity" evidence="1">
    <location>
        <begin position="144"/>
        <end position="160"/>
    </location>
</feature>
<dbReference type="STRING" id="431595.K3WUW4"/>
<evidence type="ECO:0000313" key="2">
    <source>
        <dbReference type="EnsemblProtists" id="PYU1_T008761"/>
    </source>
</evidence>
<name>K3WUW4_GLOUD</name>
<reference evidence="3" key="2">
    <citation type="submission" date="2010-04" db="EMBL/GenBank/DDBJ databases">
        <authorList>
            <person name="Buell R."/>
            <person name="Hamilton J."/>
            <person name="Hostetler J."/>
        </authorList>
    </citation>
    <scope>NUCLEOTIDE SEQUENCE [LARGE SCALE GENOMIC DNA]</scope>
    <source>
        <strain evidence="3">DAOM:BR144</strain>
    </source>
</reference>
<reference evidence="3" key="1">
    <citation type="journal article" date="2010" name="Genome Biol.">
        <title>Genome sequence of the necrotrophic plant pathogen Pythium ultimum reveals original pathogenicity mechanisms and effector repertoire.</title>
        <authorList>
            <person name="Levesque C.A."/>
            <person name="Brouwer H."/>
            <person name="Cano L."/>
            <person name="Hamilton J.P."/>
            <person name="Holt C."/>
            <person name="Huitema E."/>
            <person name="Raffaele S."/>
            <person name="Robideau G.P."/>
            <person name="Thines M."/>
            <person name="Win J."/>
            <person name="Zerillo M.M."/>
            <person name="Beakes G.W."/>
            <person name="Boore J.L."/>
            <person name="Busam D."/>
            <person name="Dumas B."/>
            <person name="Ferriera S."/>
            <person name="Fuerstenberg S.I."/>
            <person name="Gachon C.M."/>
            <person name="Gaulin E."/>
            <person name="Govers F."/>
            <person name="Grenville-Briggs L."/>
            <person name="Horner N."/>
            <person name="Hostetler J."/>
            <person name="Jiang R.H."/>
            <person name="Johnson J."/>
            <person name="Krajaejun T."/>
            <person name="Lin H."/>
            <person name="Meijer H.J."/>
            <person name="Moore B."/>
            <person name="Morris P."/>
            <person name="Phuntmart V."/>
            <person name="Puiu D."/>
            <person name="Shetty J."/>
            <person name="Stajich J.E."/>
            <person name="Tripathy S."/>
            <person name="Wawra S."/>
            <person name="van West P."/>
            <person name="Whitty B.R."/>
            <person name="Coutinho P.M."/>
            <person name="Henrissat B."/>
            <person name="Martin F."/>
            <person name="Thomas P.D."/>
            <person name="Tyler B.M."/>
            <person name="De Vries R.P."/>
            <person name="Kamoun S."/>
            <person name="Yandell M."/>
            <person name="Tisserat N."/>
            <person name="Buell C.R."/>
        </authorList>
    </citation>
    <scope>NUCLEOTIDE SEQUENCE</scope>
    <source>
        <strain evidence="3">DAOM:BR144</strain>
    </source>
</reference>
<feature type="compositionally biased region" description="Low complexity" evidence="1">
    <location>
        <begin position="232"/>
        <end position="244"/>
    </location>
</feature>
<proteinExistence type="predicted"/>
<dbReference type="Proteomes" id="UP000019132">
    <property type="component" value="Unassembled WGS sequence"/>
</dbReference>
<dbReference type="EMBL" id="GL376558">
    <property type="status" value="NOT_ANNOTATED_CDS"/>
    <property type="molecule type" value="Genomic_DNA"/>
</dbReference>
<accession>K3WUW4</accession>
<dbReference type="Gene3D" id="1.10.10.60">
    <property type="entry name" value="Homeodomain-like"/>
    <property type="match status" value="1"/>
</dbReference>